<comment type="caution">
    <text evidence="2">The sequence shown here is derived from an EMBL/GenBank/DDBJ whole genome shotgun (WGS) entry which is preliminary data.</text>
</comment>
<dbReference type="SMART" id="SM00217">
    <property type="entry name" value="WAP"/>
    <property type="match status" value="1"/>
</dbReference>
<gene>
    <name evidence="2" type="ORF">CUNI_LOCUS581</name>
</gene>
<feature type="domain" description="WAP" evidence="1">
    <location>
        <begin position="128"/>
        <end position="174"/>
    </location>
</feature>
<dbReference type="GO" id="GO:0005576">
    <property type="term" value="C:extracellular region"/>
    <property type="evidence" value="ECO:0007669"/>
    <property type="project" value="InterPro"/>
</dbReference>
<name>A0A8S3YCS0_9EUPU</name>
<dbReference type="EMBL" id="CAJHNH020000069">
    <property type="protein sequence ID" value="CAG5115023.1"/>
    <property type="molecule type" value="Genomic_DNA"/>
</dbReference>
<protein>
    <recommendedName>
        <fullName evidence="1">WAP domain-containing protein</fullName>
    </recommendedName>
</protein>
<dbReference type="InterPro" id="IPR036645">
    <property type="entry name" value="Elafin-like_sf"/>
</dbReference>
<evidence type="ECO:0000313" key="2">
    <source>
        <dbReference type="EMBL" id="CAG5115023.1"/>
    </source>
</evidence>
<evidence type="ECO:0000313" key="3">
    <source>
        <dbReference type="Proteomes" id="UP000678393"/>
    </source>
</evidence>
<organism evidence="2 3">
    <name type="scientific">Candidula unifasciata</name>
    <dbReference type="NCBI Taxonomy" id="100452"/>
    <lineage>
        <taxon>Eukaryota</taxon>
        <taxon>Metazoa</taxon>
        <taxon>Spiralia</taxon>
        <taxon>Lophotrochozoa</taxon>
        <taxon>Mollusca</taxon>
        <taxon>Gastropoda</taxon>
        <taxon>Heterobranchia</taxon>
        <taxon>Euthyneura</taxon>
        <taxon>Panpulmonata</taxon>
        <taxon>Eupulmonata</taxon>
        <taxon>Stylommatophora</taxon>
        <taxon>Helicina</taxon>
        <taxon>Helicoidea</taxon>
        <taxon>Geomitridae</taxon>
        <taxon>Candidula</taxon>
    </lineage>
</organism>
<dbReference type="InterPro" id="IPR008197">
    <property type="entry name" value="WAP_dom"/>
</dbReference>
<keyword evidence="3" id="KW-1185">Reference proteome</keyword>
<dbReference type="AlphaFoldDB" id="A0A8S3YCS0"/>
<reference evidence="2" key="1">
    <citation type="submission" date="2021-04" db="EMBL/GenBank/DDBJ databases">
        <authorList>
            <consortium name="Molecular Ecology Group"/>
        </authorList>
    </citation>
    <scope>NUCLEOTIDE SEQUENCE</scope>
</reference>
<dbReference type="Gene3D" id="4.10.75.10">
    <property type="entry name" value="Elafin-like"/>
    <property type="match status" value="1"/>
</dbReference>
<dbReference type="Proteomes" id="UP000678393">
    <property type="component" value="Unassembled WGS sequence"/>
</dbReference>
<dbReference type="GO" id="GO:0030414">
    <property type="term" value="F:peptidase inhibitor activity"/>
    <property type="evidence" value="ECO:0007669"/>
    <property type="project" value="InterPro"/>
</dbReference>
<dbReference type="SUPFAM" id="SSF57256">
    <property type="entry name" value="Elafin-like"/>
    <property type="match status" value="1"/>
</dbReference>
<dbReference type="PROSITE" id="PS51390">
    <property type="entry name" value="WAP"/>
    <property type="match status" value="1"/>
</dbReference>
<sequence length="304" mass="32451">KKRTCSGIRCKTNSDCGVNEKCQVSPCGPRICTAEQTLTCANMLCNINTTCRDVTTCNTCPMEPRCIPVGQIYDGIDNECRRLSYTEVVLVEKPSNKSTYKQLICCQSCPSGATCAGGLCCRGKVSVPLTKSGLCPTNQVAGSECKGTGCSNDYDCPGEQKCCSLCRKVCTDPIFVLNKDLCSGTQCQKGEVCALRTQFCPKGRACPQALLAVCVPYQCANCTLDEQCISIAKGYSCSRTDLCGGCPSGSVCRPTGIQCVTVPCPQYSCVPIDRCGGCRQGQVCKRNTCSTKLCASYKCYPSSP</sequence>
<evidence type="ECO:0000259" key="1">
    <source>
        <dbReference type="PROSITE" id="PS51390"/>
    </source>
</evidence>
<accession>A0A8S3YCS0</accession>
<dbReference type="Pfam" id="PF00095">
    <property type="entry name" value="WAP"/>
    <property type="match status" value="1"/>
</dbReference>
<proteinExistence type="predicted"/>
<dbReference type="OrthoDB" id="6088164at2759"/>
<feature type="non-terminal residue" evidence="2">
    <location>
        <position position="1"/>
    </location>
</feature>